<proteinExistence type="predicted"/>
<keyword evidence="3" id="KW-1185">Reference proteome</keyword>
<gene>
    <name evidence="2" type="ORF">EB796_014859</name>
</gene>
<keyword evidence="1" id="KW-0472">Membrane</keyword>
<dbReference type="EMBL" id="VXIV02002199">
    <property type="protein sequence ID" value="KAF6026832.1"/>
    <property type="molecule type" value="Genomic_DNA"/>
</dbReference>
<reference evidence="2" key="1">
    <citation type="submission" date="2020-06" db="EMBL/GenBank/DDBJ databases">
        <title>Draft genome of Bugula neritina, a colonial animal packing powerful symbionts and potential medicines.</title>
        <authorList>
            <person name="Rayko M."/>
        </authorList>
    </citation>
    <scope>NUCLEOTIDE SEQUENCE [LARGE SCALE GENOMIC DNA]</scope>
    <source>
        <strain evidence="2">Kwan_BN1</strain>
    </source>
</reference>
<feature type="transmembrane region" description="Helical" evidence="1">
    <location>
        <begin position="73"/>
        <end position="93"/>
    </location>
</feature>
<accession>A0A7J7JKF1</accession>
<name>A0A7J7JKF1_BUGNE</name>
<feature type="transmembrane region" description="Helical" evidence="1">
    <location>
        <begin position="33"/>
        <end position="53"/>
    </location>
</feature>
<keyword evidence="1" id="KW-1133">Transmembrane helix</keyword>
<evidence type="ECO:0000313" key="2">
    <source>
        <dbReference type="EMBL" id="KAF6026832.1"/>
    </source>
</evidence>
<protein>
    <submittedName>
        <fullName evidence="2">Uncharacterized protein</fullName>
    </submittedName>
</protein>
<dbReference type="AlphaFoldDB" id="A0A7J7JKF1"/>
<comment type="caution">
    <text evidence="2">The sequence shown here is derived from an EMBL/GenBank/DDBJ whole genome shotgun (WGS) entry which is preliminary data.</text>
</comment>
<dbReference type="Proteomes" id="UP000593567">
    <property type="component" value="Unassembled WGS sequence"/>
</dbReference>
<sequence>MICETFAKVHILLKTFPMPSYHIRFLKQFYTQILSANFASPFISLSIDIFLHLYTQHRLQATWRPVHTTTATFLNILLLEIWELARVVFFINLQRKNSWQTVHTPSV</sequence>
<keyword evidence="1" id="KW-0812">Transmembrane</keyword>
<evidence type="ECO:0000313" key="3">
    <source>
        <dbReference type="Proteomes" id="UP000593567"/>
    </source>
</evidence>
<evidence type="ECO:0000256" key="1">
    <source>
        <dbReference type="SAM" id="Phobius"/>
    </source>
</evidence>
<organism evidence="2 3">
    <name type="scientific">Bugula neritina</name>
    <name type="common">Brown bryozoan</name>
    <name type="synonym">Sertularia neritina</name>
    <dbReference type="NCBI Taxonomy" id="10212"/>
    <lineage>
        <taxon>Eukaryota</taxon>
        <taxon>Metazoa</taxon>
        <taxon>Spiralia</taxon>
        <taxon>Lophotrochozoa</taxon>
        <taxon>Bryozoa</taxon>
        <taxon>Gymnolaemata</taxon>
        <taxon>Cheilostomatida</taxon>
        <taxon>Flustrina</taxon>
        <taxon>Buguloidea</taxon>
        <taxon>Bugulidae</taxon>
        <taxon>Bugula</taxon>
    </lineage>
</organism>